<protein>
    <submittedName>
        <fullName evidence="2">Uncharacterized protein</fullName>
    </submittedName>
</protein>
<dbReference type="RefSeq" id="WP_244520874.1">
    <property type="nucleotide sequence ID" value="NZ_FNEK01000097.1"/>
</dbReference>
<dbReference type="EMBL" id="FNEK01000097">
    <property type="protein sequence ID" value="SDL60676.1"/>
    <property type="molecule type" value="Genomic_DNA"/>
</dbReference>
<dbReference type="Proteomes" id="UP000199382">
    <property type="component" value="Unassembled WGS sequence"/>
</dbReference>
<organism evidence="2 3">
    <name type="scientific">Aliiruegeria lutimaris</name>
    <dbReference type="NCBI Taxonomy" id="571298"/>
    <lineage>
        <taxon>Bacteria</taxon>
        <taxon>Pseudomonadati</taxon>
        <taxon>Pseudomonadota</taxon>
        <taxon>Alphaproteobacteria</taxon>
        <taxon>Rhodobacterales</taxon>
        <taxon>Roseobacteraceae</taxon>
        <taxon>Aliiruegeria</taxon>
    </lineage>
</organism>
<keyword evidence="1" id="KW-1133">Transmembrane helix</keyword>
<keyword evidence="3" id="KW-1185">Reference proteome</keyword>
<keyword evidence="1" id="KW-0812">Transmembrane</keyword>
<proteinExistence type="predicted"/>
<gene>
    <name evidence="2" type="ORF">SAMN04488026_109712</name>
</gene>
<accession>A0A1G9LFL1</accession>
<name>A0A1G9LFL1_9RHOB</name>
<reference evidence="2 3" key="1">
    <citation type="submission" date="2016-10" db="EMBL/GenBank/DDBJ databases">
        <authorList>
            <person name="de Groot N.N."/>
        </authorList>
    </citation>
    <scope>NUCLEOTIDE SEQUENCE [LARGE SCALE GENOMIC DNA]</scope>
    <source>
        <strain evidence="2 3">DSM 25294</strain>
    </source>
</reference>
<sequence>MRSECVECHDGPVHCTAIKKTIEYRGNDALMRNILNAAILASFGGILLATTALADWTYSGPPYPNATIQTNDMSLEVQCDRIRFAPAGYEDSQDIVRKNGLSFRFLVNGSQEVASFQMGRENSFVQIVDNYPVEIQLSDEADYAFVLDQIAANATLNLSMVDQDVSYGIFDLKGSGAAIQSLRAECRALDQTSAPLEAPEGVVYCGGGGIKRQIEFEILDDASDEWDARVTVNGETQRAMTAYSYFGNSEPVKDFVVALLAEDRSEFLIFRNRMENWLEFGDYRYDQCN</sequence>
<feature type="transmembrane region" description="Helical" evidence="1">
    <location>
        <begin position="34"/>
        <end position="54"/>
    </location>
</feature>
<evidence type="ECO:0000313" key="2">
    <source>
        <dbReference type="EMBL" id="SDL60676.1"/>
    </source>
</evidence>
<dbReference type="STRING" id="571298.SAMN04488026_109712"/>
<evidence type="ECO:0000256" key="1">
    <source>
        <dbReference type="SAM" id="Phobius"/>
    </source>
</evidence>
<evidence type="ECO:0000313" key="3">
    <source>
        <dbReference type="Proteomes" id="UP000199382"/>
    </source>
</evidence>
<dbReference type="AlphaFoldDB" id="A0A1G9LFL1"/>
<keyword evidence="1" id="KW-0472">Membrane</keyword>